<evidence type="ECO:0000313" key="2">
    <source>
        <dbReference type="Proteomes" id="UP001374599"/>
    </source>
</evidence>
<comment type="caution">
    <text evidence="1">The sequence shown here is derived from an EMBL/GenBank/DDBJ whole genome shotgun (WGS) entry which is preliminary data.</text>
</comment>
<keyword evidence="2" id="KW-1185">Reference proteome</keyword>
<accession>A0ACB5UHF8</accession>
<gene>
    <name evidence="1" type="ORF">AN2V17_16290</name>
</gene>
<sequence>MKKVALIFTGGTISMMVDERLKAAIPALSDKDIISKVSGIEKMAQIEVIHYGAYPGPHIVPNMMLDIARVTNELLSREDIAGVVITHGTDTLEETAYFLDLVINSEKPVVVTGSMRNGSELGYDGPANLAASICTVCSEESKNKGVLVVMNNQVNAADEVTKTHTLSLDTFQSMDFGPLGIVDSDQVIYYRNRKKASKIVTEKIENRVALIKAVAGLGSEFIDYLVDNDYKGIVIEALGRGNLPPTMLDGIQRAIDLNIPVVIVSRCSKGRVLDSYGYQGGGRQLRDMGVILGDNLSGQKARIKLMIVLGVTKDVGEVRQIFEKDLYKKI</sequence>
<protein>
    <submittedName>
        <fullName evidence="1">Asparaginase</fullName>
    </submittedName>
</protein>
<dbReference type="Proteomes" id="UP001374599">
    <property type="component" value="Unassembled WGS sequence"/>
</dbReference>
<organism evidence="1 2">
    <name type="scientific">Vallitalea maricola</name>
    <dbReference type="NCBI Taxonomy" id="3074433"/>
    <lineage>
        <taxon>Bacteria</taxon>
        <taxon>Bacillati</taxon>
        <taxon>Bacillota</taxon>
        <taxon>Clostridia</taxon>
        <taxon>Lachnospirales</taxon>
        <taxon>Vallitaleaceae</taxon>
        <taxon>Vallitalea</taxon>
    </lineage>
</organism>
<reference evidence="1" key="1">
    <citation type="submission" date="2023-09" db="EMBL/GenBank/DDBJ databases">
        <title>Vallitalea sediminicola and Vallitalea maricola sp. nov., anaerobic bacteria isolated from marine sediment.</title>
        <authorList>
            <person name="Hirano S."/>
            <person name="Maeda A."/>
            <person name="Terahara T."/>
            <person name="Mori K."/>
            <person name="Hamada M."/>
            <person name="Matsumoto R."/>
            <person name="Kobayashi T."/>
        </authorList>
    </citation>
    <scope>NUCLEOTIDE SEQUENCE</scope>
    <source>
        <strain evidence="1">AN17-2</strain>
    </source>
</reference>
<proteinExistence type="predicted"/>
<dbReference type="EMBL" id="BTPU01000025">
    <property type="protein sequence ID" value="GMQ62397.1"/>
    <property type="molecule type" value="Genomic_DNA"/>
</dbReference>
<evidence type="ECO:0000313" key="1">
    <source>
        <dbReference type="EMBL" id="GMQ62397.1"/>
    </source>
</evidence>
<name>A0ACB5UHF8_9FIRM</name>